<dbReference type="Proteomes" id="UP000702544">
    <property type="component" value="Unassembled WGS sequence"/>
</dbReference>
<protein>
    <recommendedName>
        <fullName evidence="3">Rho termination factor N-terminal domain-containing protein</fullName>
    </recommendedName>
</protein>
<name>A0AAE4Z6G8_9BACT</name>
<proteinExistence type="predicted"/>
<dbReference type="AlphaFoldDB" id="A0AAE4Z6G8"/>
<gene>
    <name evidence="1" type="ORF">GWO12_03870</name>
</gene>
<evidence type="ECO:0008006" key="3">
    <source>
        <dbReference type="Google" id="ProtNLM"/>
    </source>
</evidence>
<accession>A0AAE4Z6G8</accession>
<evidence type="ECO:0000313" key="1">
    <source>
        <dbReference type="EMBL" id="NIR74239.1"/>
    </source>
</evidence>
<organism evidence="1 2">
    <name type="scientific">Candidatus Kutchimonas denitrificans</name>
    <dbReference type="NCBI Taxonomy" id="3056748"/>
    <lineage>
        <taxon>Bacteria</taxon>
        <taxon>Pseudomonadati</taxon>
        <taxon>Gemmatimonadota</taxon>
        <taxon>Gemmatimonadia</taxon>
        <taxon>Candidatus Palauibacterales</taxon>
        <taxon>Candidatus Palauibacteraceae</taxon>
        <taxon>Candidatus Kutchimonas</taxon>
    </lineage>
</organism>
<comment type="caution">
    <text evidence="1">The sequence shown here is derived from an EMBL/GenBank/DDBJ whole genome shotgun (WGS) entry which is preliminary data.</text>
</comment>
<evidence type="ECO:0000313" key="2">
    <source>
        <dbReference type="Proteomes" id="UP000702544"/>
    </source>
</evidence>
<sequence>MAYTYEELKKKPVSQLREIAEEQGDHEELHGHLTMHKHELLPALCKVLGIEAHEHHDVVGIDKSAIKAQIKALKTKRDAALEAKDYDALKEARHKIKRLKRKVRRATV</sequence>
<dbReference type="EMBL" id="JAACAK010000028">
    <property type="protein sequence ID" value="NIR74239.1"/>
    <property type="molecule type" value="Genomic_DNA"/>
</dbReference>
<reference evidence="1 2" key="1">
    <citation type="submission" date="2020-01" db="EMBL/GenBank/DDBJ databases">
        <title>Genomes assembled from Gulf of Kutch pelagic sediment metagenomes.</title>
        <authorList>
            <person name="Chandrashekar M."/>
            <person name="Mahajan M.S."/>
            <person name="Dave K.J."/>
            <person name="Vatsa P."/>
            <person name="Nathani N.M."/>
        </authorList>
    </citation>
    <scope>NUCLEOTIDE SEQUENCE [LARGE SCALE GENOMIC DNA]</scope>
    <source>
        <strain evidence="1">KS3-K002</strain>
    </source>
</reference>